<dbReference type="AlphaFoldDB" id="A0A3G5FKY9"/>
<protein>
    <submittedName>
        <fullName evidence="2">Uncharacterized protein</fullName>
    </submittedName>
</protein>
<evidence type="ECO:0000313" key="2">
    <source>
        <dbReference type="EMBL" id="AYW51022.1"/>
    </source>
</evidence>
<evidence type="ECO:0000256" key="1">
    <source>
        <dbReference type="SAM" id="Phobius"/>
    </source>
</evidence>
<proteinExistence type="predicted"/>
<feature type="transmembrane region" description="Helical" evidence="1">
    <location>
        <begin position="12"/>
        <end position="31"/>
    </location>
</feature>
<feature type="transmembrane region" description="Helical" evidence="1">
    <location>
        <begin position="37"/>
        <end position="58"/>
    </location>
</feature>
<organism evidence="2 3">
    <name type="scientific">Tetragenococcus halophilus</name>
    <name type="common">Pediococcus halophilus</name>
    <dbReference type="NCBI Taxonomy" id="51669"/>
    <lineage>
        <taxon>Bacteria</taxon>
        <taxon>Bacillati</taxon>
        <taxon>Bacillota</taxon>
        <taxon>Bacilli</taxon>
        <taxon>Lactobacillales</taxon>
        <taxon>Enterococcaceae</taxon>
        <taxon>Tetragenococcus</taxon>
    </lineage>
</organism>
<evidence type="ECO:0000313" key="3">
    <source>
        <dbReference type="Proteomes" id="UP000280475"/>
    </source>
</evidence>
<dbReference type="Proteomes" id="UP000280475">
    <property type="component" value="Chromosome"/>
</dbReference>
<name>A0A3G5FKY9_TETHA</name>
<keyword evidence="1" id="KW-0812">Transmembrane</keyword>
<gene>
    <name evidence="2" type="ORF">C7H83_11340</name>
</gene>
<dbReference type="EMBL" id="CP027768">
    <property type="protein sequence ID" value="AYW51022.1"/>
    <property type="molecule type" value="Genomic_DNA"/>
</dbReference>
<accession>A0A3G5FKY9</accession>
<sequence length="96" mass="11174">MKLKKGRFFFKKLIFRFIFYCLAIPLFSFVFTENFNLEVLICIFGGIVIGTPLTYYFINGKSFKPVEFSDFLLTAILNIPVVAFFSTVVFFLIINL</sequence>
<keyword evidence="1" id="KW-0472">Membrane</keyword>
<feature type="transmembrane region" description="Helical" evidence="1">
    <location>
        <begin position="70"/>
        <end position="94"/>
    </location>
</feature>
<reference evidence="2 3" key="1">
    <citation type="journal article" date="2012" name="Int. J. Syst. Evol. Microbiol.">
        <title>Characterization of Tetragenococcus strains from sugar thick juice reveals a novel species, Tetragenococcus osmophilus sp. nov., and divides Tetragenococcus halophilus into two subspecies, T. halophilus subsp. halophilus subsp. nov. and T. halophilus subsp. flandriensis subsp. nov.</title>
        <authorList>
            <person name="Juste A."/>
            <person name="Van Trappen S."/>
            <person name="Verreth C."/>
            <person name="Cleenwerck I."/>
            <person name="De Vos P."/>
            <person name="Lievens B."/>
            <person name="Willems K.A."/>
        </authorList>
    </citation>
    <scope>NUCLEOTIDE SEQUENCE [LARGE SCALE GENOMIC DNA]</scope>
    <source>
        <strain evidence="2 3">LMG 26042</strain>
    </source>
</reference>
<keyword evidence="1" id="KW-1133">Transmembrane helix</keyword>